<dbReference type="Proteomes" id="UP000233293">
    <property type="component" value="Unassembled WGS sequence"/>
</dbReference>
<accession>A0A2N3PS52</accession>
<dbReference type="SUPFAM" id="SSF52540">
    <property type="entry name" value="P-loop containing nucleoside triphosphate hydrolases"/>
    <property type="match status" value="1"/>
</dbReference>
<proteinExistence type="predicted"/>
<gene>
    <name evidence="1" type="ORF">CWS72_17550</name>
</gene>
<sequence length="236" mass="25482">MKKLSLAPNDVDQDLARATHVLRETDWMVPDDLPVVDLIELYLGIDTALSADRGVAIQFVGASAGSGSAEVALDMAWAAASVLGKKLLVLNCTPSQWTSPLGPLSPAGEMGPHHPTPMNDDLIKVNGQEMYLADLQSWTGKSNSLAKVDEIGAHLEEFCRYFDMVVVVAPPADGDPLGAVLAGHVDGNVLVIEAEQTRRAAAIRLRQMLARCGRPILGAVLHDRRDHIPRWMARLL</sequence>
<evidence type="ECO:0000313" key="2">
    <source>
        <dbReference type="Proteomes" id="UP000233293"/>
    </source>
</evidence>
<evidence type="ECO:0008006" key="3">
    <source>
        <dbReference type="Google" id="ProtNLM"/>
    </source>
</evidence>
<dbReference type="InterPro" id="IPR027417">
    <property type="entry name" value="P-loop_NTPase"/>
</dbReference>
<dbReference type="EMBL" id="PIUM01000022">
    <property type="protein sequence ID" value="PKU23230.1"/>
    <property type="molecule type" value="Genomic_DNA"/>
</dbReference>
<dbReference type="AlphaFoldDB" id="A0A2N3PS52"/>
<keyword evidence="2" id="KW-1185">Reference proteome</keyword>
<dbReference type="RefSeq" id="WP_101251928.1">
    <property type="nucleotide sequence ID" value="NZ_PIUM01000022.1"/>
</dbReference>
<dbReference type="OrthoDB" id="8430685at2"/>
<name>A0A2N3PS52_9PROT</name>
<comment type="caution">
    <text evidence="1">The sequence shown here is derived from an EMBL/GenBank/DDBJ whole genome shotgun (WGS) entry which is preliminary data.</text>
</comment>
<evidence type="ECO:0000313" key="1">
    <source>
        <dbReference type="EMBL" id="PKU23230.1"/>
    </source>
</evidence>
<organism evidence="1 2">
    <name type="scientific">Telmatospirillum siberiense</name>
    <dbReference type="NCBI Taxonomy" id="382514"/>
    <lineage>
        <taxon>Bacteria</taxon>
        <taxon>Pseudomonadati</taxon>
        <taxon>Pseudomonadota</taxon>
        <taxon>Alphaproteobacteria</taxon>
        <taxon>Rhodospirillales</taxon>
        <taxon>Rhodospirillaceae</taxon>
        <taxon>Telmatospirillum</taxon>
    </lineage>
</organism>
<protein>
    <recommendedName>
        <fullName evidence="3">CpsD/CapB family tyrosine-protein kinase</fullName>
    </recommendedName>
</protein>
<dbReference type="Gene3D" id="3.40.50.300">
    <property type="entry name" value="P-loop containing nucleotide triphosphate hydrolases"/>
    <property type="match status" value="1"/>
</dbReference>
<reference evidence="2" key="1">
    <citation type="submission" date="2017-12" db="EMBL/GenBank/DDBJ databases">
        <title>Draft genome sequence of Telmatospirillum siberiense 26-4b1T, an acidotolerant peatland alphaproteobacterium potentially involved in sulfur cycling.</title>
        <authorList>
            <person name="Hausmann B."/>
            <person name="Pjevac P."/>
            <person name="Schreck K."/>
            <person name="Herbold C.W."/>
            <person name="Daims H."/>
            <person name="Wagner M."/>
            <person name="Pester M."/>
            <person name="Loy A."/>
        </authorList>
    </citation>
    <scope>NUCLEOTIDE SEQUENCE [LARGE SCALE GENOMIC DNA]</scope>
    <source>
        <strain evidence="2">26-4b1</strain>
    </source>
</reference>